<evidence type="ECO:0000313" key="3">
    <source>
        <dbReference type="EMBL" id="CAM0512792.1"/>
    </source>
</evidence>
<dbReference type="Proteomes" id="UP001189180">
    <property type="component" value="Unassembled WGS sequence"/>
</dbReference>
<dbReference type="InterPro" id="IPR019339">
    <property type="entry name" value="CIR_N_dom"/>
</dbReference>
<feature type="domain" description="CBF1-interacting co-repressor CIR N-terminal" evidence="2">
    <location>
        <begin position="113"/>
        <end position="149"/>
    </location>
</feature>
<keyword evidence="4" id="KW-1185">Reference proteome</keyword>
<protein>
    <recommendedName>
        <fullName evidence="2">CBF1-interacting co-repressor CIR N-terminal domain-containing protein</fullName>
    </recommendedName>
</protein>
<feature type="region of interest" description="Disordered" evidence="1">
    <location>
        <begin position="321"/>
        <end position="354"/>
    </location>
</feature>
<sequence length="354" mass="40762">MYRFCRDVSGRGPTKSVPTGFSGTVPALDAAVLYCGLGVPWYEYTRYIDRRNSPSPAVGEATSTAETLKLPFCVDLYGPISDVLVPAHTFLASSALSSFNMGKGYNNYMCKKFFHPTNFENIKRKWMAEQANEYDTKREAEKLDQYRREQETLENRVLLGDEKARLGLAWMYDQPAMMEKPERDDKEVRFEWQRKYSAPRESYCKNSSDIVDQPFAIEVRNVRCMRCRQWGHLNTDRVCPLYGQSFTQEPTGTEVPTVDHVRAGLQKEGLTLKRGTELERYSHILQKAKQTLSGASEESTRDEDSLAMEFLRNLSEKQREKLLKKLSSSSSLGEHKKHKKSHKHSKHSKHSRKH</sequence>
<reference evidence="3 4" key="1">
    <citation type="submission" date="2024-08" db="EMBL/GenBank/DDBJ databases">
        <authorList>
            <person name="Paterson S."/>
        </authorList>
    </citation>
    <scope>NUCLEOTIDE SEQUENCE [LARGE SCALE GENOMIC DNA]</scope>
</reference>
<accession>A0ABC9HH63</accession>
<dbReference type="PANTHER" id="PTHR13151:SF2">
    <property type="entry name" value="COREPRESSOR INTERACTING WITH RBPJ 1"/>
    <property type="match status" value="1"/>
</dbReference>
<organism evidence="3 4">
    <name type="scientific">Fasciola hepatica</name>
    <name type="common">Liver fluke</name>
    <dbReference type="NCBI Taxonomy" id="6192"/>
    <lineage>
        <taxon>Eukaryota</taxon>
        <taxon>Metazoa</taxon>
        <taxon>Spiralia</taxon>
        <taxon>Lophotrochozoa</taxon>
        <taxon>Platyhelminthes</taxon>
        <taxon>Trematoda</taxon>
        <taxon>Digenea</taxon>
        <taxon>Plagiorchiida</taxon>
        <taxon>Echinostomata</taxon>
        <taxon>Echinostomatoidea</taxon>
        <taxon>Fasciolidae</taxon>
        <taxon>Fasciola</taxon>
    </lineage>
</organism>
<dbReference type="SMART" id="SM01083">
    <property type="entry name" value="Cir_N"/>
    <property type="match status" value="1"/>
</dbReference>
<feature type="compositionally biased region" description="Basic residues" evidence="1">
    <location>
        <begin position="335"/>
        <end position="354"/>
    </location>
</feature>
<name>A0ABC9HH63_FASHE</name>
<gene>
    <name evidence="3" type="ORF">FHB240107_LOCUS15527</name>
</gene>
<evidence type="ECO:0000259" key="2">
    <source>
        <dbReference type="SMART" id="SM01083"/>
    </source>
</evidence>
<comment type="caution">
    <text evidence="3">The sequence shown here is derived from an EMBL/GenBank/DDBJ whole genome shotgun (WGS) entry which is preliminary data.</text>
</comment>
<dbReference type="EMBL" id="CANUEZ050000262">
    <property type="protein sequence ID" value="CAM0512792.1"/>
    <property type="molecule type" value="Genomic_DNA"/>
</dbReference>
<dbReference type="PANTHER" id="PTHR13151">
    <property type="entry name" value="CBF1 INTERACTING COREPRESSOR CIR"/>
    <property type="match status" value="1"/>
</dbReference>
<dbReference type="AlphaFoldDB" id="A0ABC9HH63"/>
<evidence type="ECO:0000313" key="4">
    <source>
        <dbReference type="Proteomes" id="UP001189180"/>
    </source>
</evidence>
<proteinExistence type="predicted"/>
<evidence type="ECO:0000256" key="1">
    <source>
        <dbReference type="SAM" id="MobiDB-lite"/>
    </source>
</evidence>
<dbReference type="Pfam" id="PF10197">
    <property type="entry name" value="Cir_N"/>
    <property type="match status" value="1"/>
</dbReference>
<dbReference type="InterPro" id="IPR040014">
    <property type="entry name" value="CIR1"/>
</dbReference>